<reference evidence="2 3" key="1">
    <citation type="journal article" date="2018" name="Nat. Ecol. Evol.">
        <title>Shark genomes provide insights into elasmobranch evolution and the origin of vertebrates.</title>
        <authorList>
            <person name="Hara Y"/>
            <person name="Yamaguchi K"/>
            <person name="Onimaru K"/>
            <person name="Kadota M"/>
            <person name="Koyanagi M"/>
            <person name="Keeley SD"/>
            <person name="Tatsumi K"/>
            <person name="Tanaka K"/>
            <person name="Motone F"/>
            <person name="Kageyama Y"/>
            <person name="Nozu R"/>
            <person name="Adachi N"/>
            <person name="Nishimura O"/>
            <person name="Nakagawa R"/>
            <person name="Tanegashima C"/>
            <person name="Kiyatake I"/>
            <person name="Matsumoto R"/>
            <person name="Murakumo K"/>
            <person name="Nishida K"/>
            <person name="Terakita A"/>
            <person name="Kuratani S"/>
            <person name="Sato K"/>
            <person name="Hyodo S Kuraku.S."/>
        </authorList>
    </citation>
    <scope>NUCLEOTIDE SEQUENCE [LARGE SCALE GENOMIC DNA]</scope>
</reference>
<dbReference type="EMBL" id="BFAA01000192">
    <property type="protein sequence ID" value="GCB68692.1"/>
    <property type="molecule type" value="Genomic_DNA"/>
</dbReference>
<evidence type="ECO:0000313" key="2">
    <source>
        <dbReference type="EMBL" id="GCB68692.1"/>
    </source>
</evidence>
<feature type="region of interest" description="Disordered" evidence="1">
    <location>
        <begin position="26"/>
        <end position="81"/>
    </location>
</feature>
<proteinExistence type="predicted"/>
<feature type="compositionally biased region" description="Polar residues" evidence="1">
    <location>
        <begin position="45"/>
        <end position="71"/>
    </location>
</feature>
<organism evidence="2 3">
    <name type="scientific">Scyliorhinus torazame</name>
    <name type="common">Cloudy catshark</name>
    <name type="synonym">Catulus torazame</name>
    <dbReference type="NCBI Taxonomy" id="75743"/>
    <lineage>
        <taxon>Eukaryota</taxon>
        <taxon>Metazoa</taxon>
        <taxon>Chordata</taxon>
        <taxon>Craniata</taxon>
        <taxon>Vertebrata</taxon>
        <taxon>Chondrichthyes</taxon>
        <taxon>Elasmobranchii</taxon>
        <taxon>Galeomorphii</taxon>
        <taxon>Galeoidea</taxon>
        <taxon>Carcharhiniformes</taxon>
        <taxon>Scyliorhinidae</taxon>
        <taxon>Scyliorhinus</taxon>
    </lineage>
</organism>
<accession>A0A401P6D6</accession>
<sequence>MPNAPHRIKTKVTSSTIRRAEIRSRNAHYFQHRTPFKRGPGLRQPHTTAHQQRQRSGSNLQKLCATPVTQAKDTKTDSGIW</sequence>
<evidence type="ECO:0000313" key="3">
    <source>
        <dbReference type="Proteomes" id="UP000288216"/>
    </source>
</evidence>
<dbReference type="Proteomes" id="UP000288216">
    <property type="component" value="Unassembled WGS sequence"/>
</dbReference>
<keyword evidence="3" id="KW-1185">Reference proteome</keyword>
<evidence type="ECO:0000256" key="1">
    <source>
        <dbReference type="SAM" id="MobiDB-lite"/>
    </source>
</evidence>
<protein>
    <submittedName>
        <fullName evidence="2">Uncharacterized protein</fullName>
    </submittedName>
</protein>
<feature type="compositionally biased region" description="Basic and acidic residues" evidence="1">
    <location>
        <begin position="72"/>
        <end position="81"/>
    </location>
</feature>
<name>A0A401P6D6_SCYTO</name>
<dbReference type="AlphaFoldDB" id="A0A401P6D6"/>
<gene>
    <name evidence="2" type="ORF">scyTo_0000928</name>
</gene>
<comment type="caution">
    <text evidence="2">The sequence shown here is derived from an EMBL/GenBank/DDBJ whole genome shotgun (WGS) entry which is preliminary data.</text>
</comment>